<proteinExistence type="inferred from homology"/>
<evidence type="ECO:0000259" key="7">
    <source>
        <dbReference type="PROSITE" id="PS51061"/>
    </source>
</evidence>
<dbReference type="Gene3D" id="3.30.1370.50">
    <property type="entry name" value="R3H-like domain"/>
    <property type="match status" value="1"/>
</dbReference>
<dbReference type="InterPro" id="IPR038008">
    <property type="entry name" value="Jag_KH"/>
</dbReference>
<dbReference type="Pfam" id="PF01424">
    <property type="entry name" value="R3H"/>
    <property type="match status" value="1"/>
</dbReference>
<accession>A0A485M0T1</accession>
<dbReference type="InterPro" id="IPR036867">
    <property type="entry name" value="R3H_dom_sf"/>
</dbReference>
<dbReference type="InterPro" id="IPR001374">
    <property type="entry name" value="R3H_dom"/>
</dbReference>
<dbReference type="NCBIfam" id="NF041568">
    <property type="entry name" value="Jag_EloR"/>
    <property type="match status" value="1"/>
</dbReference>
<keyword evidence="1" id="KW-0963">Cytoplasm</keyword>
<dbReference type="GO" id="GO:0071555">
    <property type="term" value="P:cell wall organization"/>
    <property type="evidence" value="ECO:0007669"/>
    <property type="project" value="UniProtKB-KW"/>
</dbReference>
<dbReference type="GO" id="GO:0008360">
    <property type="term" value="P:regulation of cell shape"/>
    <property type="evidence" value="ECO:0007669"/>
    <property type="project" value="UniProtKB-KW"/>
</dbReference>
<dbReference type="SMART" id="SM01245">
    <property type="entry name" value="Jag_N"/>
    <property type="match status" value="1"/>
</dbReference>
<dbReference type="Gene3D" id="3.30.30.80">
    <property type="entry name" value="probable RNA-binding protein from clostridium symbiosum atcc 14940"/>
    <property type="match status" value="1"/>
</dbReference>
<protein>
    <submittedName>
        <fullName evidence="8">R3H domain protein</fullName>
    </submittedName>
</protein>
<dbReference type="HAMAP" id="MF_00867">
    <property type="entry name" value="KhpB"/>
    <property type="match status" value="1"/>
</dbReference>
<dbReference type="InterPro" id="IPR015946">
    <property type="entry name" value="KH_dom-like_a/b"/>
</dbReference>
<dbReference type="SUPFAM" id="SSF82708">
    <property type="entry name" value="R3H domain"/>
    <property type="match status" value="1"/>
</dbReference>
<dbReference type="InterPro" id="IPR032782">
    <property type="entry name" value="KhpB_N"/>
</dbReference>
<sequence length="249" mass="28091">MEEDYREFEAKTVDEAIVTAMRTFRSDFEDLDIRVISEGSKGLFGLVGTKSAKILARPAQKQDTKAGFPARETIKEPVQESRPAPDQEERPSPVQQAVPKEEMDKACRIVTELLSLMNISAKVSVRDENTIEMVGDGSGLLIGKRGQTLDALQFIVNRILNKNREEPVYVTVDTEGYRQRHVELLQSMALKMGKKAKRTGQSVFLEKMNPYDRRIIHLALKNDAQVNTRSVGEGVYKKVLIVPKRESRS</sequence>
<evidence type="ECO:0000256" key="6">
    <source>
        <dbReference type="SAM" id="MobiDB-lite"/>
    </source>
</evidence>
<dbReference type="Gene3D" id="3.30.300.20">
    <property type="match status" value="1"/>
</dbReference>
<evidence type="ECO:0000256" key="3">
    <source>
        <dbReference type="ARBA" id="ARBA00022960"/>
    </source>
</evidence>
<dbReference type="CDD" id="cd02414">
    <property type="entry name" value="KH-II_Jag"/>
    <property type="match status" value="1"/>
</dbReference>
<keyword evidence="5" id="KW-0961">Cell wall biogenesis/degradation</keyword>
<reference evidence="8" key="1">
    <citation type="submission" date="2019-03" db="EMBL/GenBank/DDBJ databases">
        <authorList>
            <person name="Hao L."/>
        </authorList>
    </citation>
    <scope>NUCLEOTIDE SEQUENCE</scope>
</reference>
<dbReference type="InterPro" id="IPR038247">
    <property type="entry name" value="Jag_N_dom_sf"/>
</dbReference>
<dbReference type="PANTHER" id="PTHR35800">
    <property type="entry name" value="PROTEIN JAG"/>
    <property type="match status" value="1"/>
</dbReference>
<dbReference type="AlphaFoldDB" id="A0A485M0T1"/>
<evidence type="ECO:0000313" key="8">
    <source>
        <dbReference type="EMBL" id="VFU14574.1"/>
    </source>
</evidence>
<dbReference type="PANTHER" id="PTHR35800:SF1">
    <property type="entry name" value="RNA-BINDING PROTEIN KHPB"/>
    <property type="match status" value="1"/>
</dbReference>
<feature type="domain" description="R3H" evidence="7">
    <location>
        <begin position="179"/>
        <end position="245"/>
    </location>
</feature>
<dbReference type="EMBL" id="CAADRM010000092">
    <property type="protein sequence ID" value="VFU14574.1"/>
    <property type="molecule type" value="Genomic_DNA"/>
</dbReference>
<name>A0A485M0T1_9ZZZZ</name>
<feature type="region of interest" description="Disordered" evidence="6">
    <location>
        <begin position="58"/>
        <end position="100"/>
    </location>
</feature>
<dbReference type="Pfam" id="PF13083">
    <property type="entry name" value="KH_KhpA-B"/>
    <property type="match status" value="1"/>
</dbReference>
<evidence type="ECO:0000256" key="4">
    <source>
        <dbReference type="ARBA" id="ARBA00023186"/>
    </source>
</evidence>
<dbReference type="GO" id="GO:0003723">
    <property type="term" value="F:RNA binding"/>
    <property type="evidence" value="ECO:0007669"/>
    <property type="project" value="UniProtKB-KW"/>
</dbReference>
<evidence type="ECO:0000256" key="5">
    <source>
        <dbReference type="ARBA" id="ARBA00023316"/>
    </source>
</evidence>
<keyword evidence="4" id="KW-0143">Chaperone</keyword>
<keyword evidence="3" id="KW-0133">Cell shape</keyword>
<dbReference type="InterPro" id="IPR039247">
    <property type="entry name" value="KhpB"/>
</dbReference>
<dbReference type="SMART" id="SM00393">
    <property type="entry name" value="R3H"/>
    <property type="match status" value="1"/>
</dbReference>
<organism evidence="8">
    <name type="scientific">anaerobic digester metagenome</name>
    <dbReference type="NCBI Taxonomy" id="1263854"/>
    <lineage>
        <taxon>unclassified sequences</taxon>
        <taxon>metagenomes</taxon>
        <taxon>ecological metagenomes</taxon>
    </lineage>
</organism>
<dbReference type="PROSITE" id="PS51061">
    <property type="entry name" value="R3H"/>
    <property type="match status" value="1"/>
</dbReference>
<evidence type="ECO:0000256" key="2">
    <source>
        <dbReference type="ARBA" id="ARBA00022884"/>
    </source>
</evidence>
<dbReference type="CDD" id="cd02644">
    <property type="entry name" value="R3H_jag"/>
    <property type="match status" value="1"/>
</dbReference>
<feature type="compositionally biased region" description="Basic and acidic residues" evidence="6">
    <location>
        <begin position="72"/>
        <end position="91"/>
    </location>
</feature>
<dbReference type="InterPro" id="IPR034079">
    <property type="entry name" value="R3H_KhpB"/>
</dbReference>
<gene>
    <name evidence="8" type="ORF">SCFA_30086</name>
</gene>
<evidence type="ECO:0000256" key="1">
    <source>
        <dbReference type="ARBA" id="ARBA00022490"/>
    </source>
</evidence>
<dbReference type="Pfam" id="PF14804">
    <property type="entry name" value="Jag_N"/>
    <property type="match status" value="1"/>
</dbReference>
<keyword evidence="2" id="KW-0694">RNA-binding</keyword>